<organism evidence="2 3">
    <name type="scientific">Acidithiobacillus ferrooxidans</name>
    <name type="common">Thiobacillus ferrooxidans</name>
    <dbReference type="NCBI Taxonomy" id="920"/>
    <lineage>
        <taxon>Bacteria</taxon>
        <taxon>Pseudomonadati</taxon>
        <taxon>Pseudomonadota</taxon>
        <taxon>Acidithiobacillia</taxon>
        <taxon>Acidithiobacillales</taxon>
        <taxon>Acidithiobacillaceae</taxon>
        <taxon>Acidithiobacillus</taxon>
    </lineage>
</organism>
<dbReference type="PROSITE" id="PS51736">
    <property type="entry name" value="RECOMBINASES_3"/>
    <property type="match status" value="1"/>
</dbReference>
<feature type="domain" description="Resolvase/invertase-type recombinase catalytic" evidence="1">
    <location>
        <begin position="1"/>
        <end position="50"/>
    </location>
</feature>
<dbReference type="Gene3D" id="3.40.50.1390">
    <property type="entry name" value="Resolvase, N-terminal catalytic domain"/>
    <property type="match status" value="1"/>
</dbReference>
<dbReference type="GO" id="GO:0000150">
    <property type="term" value="F:DNA strand exchange activity"/>
    <property type="evidence" value="ECO:0007669"/>
    <property type="project" value="InterPro"/>
</dbReference>
<reference evidence="2 3" key="1">
    <citation type="submission" date="2018-06" db="EMBL/GenBank/DDBJ databases">
        <title>Draft sequence of Acidithiobacillus ferrooxidans CCM 4253.</title>
        <authorList>
            <person name="Moya-Beltran A."/>
            <person name="Castro M."/>
            <person name="Covarrubias P.C."/>
            <person name="Issotta F."/>
            <person name="Janiczek O."/>
            <person name="Mandl M."/>
            <person name="Kucera J."/>
            <person name="Quatrini R."/>
        </authorList>
    </citation>
    <scope>NUCLEOTIDE SEQUENCE [LARGE SCALE GENOMIC DNA]</scope>
    <source>
        <strain evidence="2 3">CCM 4253</strain>
    </source>
</reference>
<proteinExistence type="predicted"/>
<dbReference type="SUPFAM" id="SSF53041">
    <property type="entry name" value="Resolvase-like"/>
    <property type="match status" value="1"/>
</dbReference>
<dbReference type="RefSeq" id="WP_081033196.1">
    <property type="nucleotide sequence ID" value="NZ_CP040512.1"/>
</dbReference>
<name>A0A2W1JZI4_ACIFR</name>
<evidence type="ECO:0000259" key="1">
    <source>
        <dbReference type="PROSITE" id="PS51736"/>
    </source>
</evidence>
<evidence type="ECO:0000313" key="2">
    <source>
        <dbReference type="EMBL" id="PZD79718.1"/>
    </source>
</evidence>
<dbReference type="Gene3D" id="1.10.10.60">
    <property type="entry name" value="Homeodomain-like"/>
    <property type="match status" value="1"/>
</dbReference>
<comment type="caution">
    <text evidence="2">The sequence shown here is derived from an EMBL/GenBank/DDBJ whole genome shotgun (WGS) entry which is preliminary data.</text>
</comment>
<accession>A0A2W1JZI4</accession>
<evidence type="ECO:0000313" key="3">
    <source>
        <dbReference type="Proteomes" id="UP000248886"/>
    </source>
</evidence>
<protein>
    <recommendedName>
        <fullName evidence="1">Resolvase/invertase-type recombinase catalytic domain-containing protein</fullName>
    </recommendedName>
</protein>
<dbReference type="AlphaFoldDB" id="A0A2W1JZI4"/>
<dbReference type="OrthoDB" id="9797501at2"/>
<gene>
    <name evidence="2" type="ORF">DN052_16310</name>
</gene>
<sequence length="101" mass="11471">MQFKRLTGAIDTGTPSGRFFFHVMVRLAEMERDLTIERSCAGLEVARKFGWMPGKKRLMTESKVALARKPPDNDTPRREVAEHIVASLLTLYRWIPGASHS</sequence>
<dbReference type="GO" id="GO:0003677">
    <property type="term" value="F:DNA binding"/>
    <property type="evidence" value="ECO:0007669"/>
    <property type="project" value="InterPro"/>
</dbReference>
<dbReference type="Proteomes" id="UP000248886">
    <property type="component" value="Unassembled WGS sequence"/>
</dbReference>
<dbReference type="EMBL" id="QKQP01000015">
    <property type="protein sequence ID" value="PZD79718.1"/>
    <property type="molecule type" value="Genomic_DNA"/>
</dbReference>
<dbReference type="InterPro" id="IPR036162">
    <property type="entry name" value="Resolvase-like_N_sf"/>
</dbReference>
<dbReference type="Pfam" id="PF00239">
    <property type="entry name" value="Resolvase"/>
    <property type="match status" value="1"/>
</dbReference>
<dbReference type="InterPro" id="IPR006119">
    <property type="entry name" value="Resolv_N"/>
</dbReference>